<proteinExistence type="inferred from homology"/>
<dbReference type="PRINTS" id="PR00081">
    <property type="entry name" value="GDHRDH"/>
</dbReference>
<dbReference type="InterPro" id="IPR002347">
    <property type="entry name" value="SDR_fam"/>
</dbReference>
<dbReference type="FunFam" id="3.40.50.720:FF:000301">
    <property type="entry name" value="Hydroxysteroid dehydrogenase like 2"/>
    <property type="match status" value="1"/>
</dbReference>
<reference evidence="6 7" key="1">
    <citation type="submission" date="2019-08" db="EMBL/GenBank/DDBJ databases">
        <authorList>
            <person name="Seo Y.L."/>
        </authorList>
    </citation>
    <scope>NUCLEOTIDE SEQUENCE [LARGE SCALE GENOMIC DNA]</scope>
    <source>
        <strain evidence="6 7">MaA-C15</strain>
    </source>
</reference>
<evidence type="ECO:0000256" key="1">
    <source>
        <dbReference type="ARBA" id="ARBA00004275"/>
    </source>
</evidence>
<organism evidence="6 7">
    <name type="scientific">Neoaquamicrobium microcysteis</name>
    <dbReference type="NCBI Taxonomy" id="2682781"/>
    <lineage>
        <taxon>Bacteria</taxon>
        <taxon>Pseudomonadati</taxon>
        <taxon>Pseudomonadota</taxon>
        <taxon>Alphaproteobacteria</taxon>
        <taxon>Hyphomicrobiales</taxon>
        <taxon>Phyllobacteriaceae</taxon>
        <taxon>Neoaquamicrobium</taxon>
    </lineage>
</organism>
<evidence type="ECO:0000256" key="5">
    <source>
        <dbReference type="ARBA" id="ARBA00023140"/>
    </source>
</evidence>
<protein>
    <submittedName>
        <fullName evidence="6">NAD(P)-dependent oxidoreductase</fullName>
    </submittedName>
</protein>
<dbReference type="EMBL" id="VSZS01000066">
    <property type="protein sequence ID" value="TYR30624.1"/>
    <property type="molecule type" value="Genomic_DNA"/>
</dbReference>
<evidence type="ECO:0000313" key="7">
    <source>
        <dbReference type="Proteomes" id="UP000323258"/>
    </source>
</evidence>
<dbReference type="InterPro" id="IPR036291">
    <property type="entry name" value="NAD(P)-bd_dom_sf"/>
</dbReference>
<gene>
    <name evidence="6" type="ORF">FY036_18095</name>
</gene>
<comment type="similarity">
    <text evidence="2">Belongs to the short-chain dehydrogenases/reductases (SDR) family.</text>
</comment>
<dbReference type="Pfam" id="PF00106">
    <property type="entry name" value="adh_short"/>
    <property type="match status" value="1"/>
</dbReference>
<dbReference type="Proteomes" id="UP000323258">
    <property type="component" value="Unassembled WGS sequence"/>
</dbReference>
<dbReference type="NCBIfam" id="NF006133">
    <property type="entry name" value="PRK08278.1"/>
    <property type="match status" value="1"/>
</dbReference>
<evidence type="ECO:0000256" key="3">
    <source>
        <dbReference type="ARBA" id="ARBA00022857"/>
    </source>
</evidence>
<dbReference type="InterPro" id="IPR051935">
    <property type="entry name" value="HSDL2"/>
</dbReference>
<dbReference type="OrthoDB" id="9810935at2"/>
<dbReference type="GO" id="GO:0016491">
    <property type="term" value="F:oxidoreductase activity"/>
    <property type="evidence" value="ECO:0007669"/>
    <property type="project" value="UniProtKB-KW"/>
</dbReference>
<dbReference type="CDD" id="cd09762">
    <property type="entry name" value="HSDL2_SDR_c"/>
    <property type="match status" value="1"/>
</dbReference>
<evidence type="ECO:0000256" key="2">
    <source>
        <dbReference type="ARBA" id="ARBA00006484"/>
    </source>
</evidence>
<evidence type="ECO:0000256" key="4">
    <source>
        <dbReference type="ARBA" id="ARBA00023002"/>
    </source>
</evidence>
<keyword evidence="7" id="KW-1185">Reference proteome</keyword>
<reference evidence="6 7" key="2">
    <citation type="submission" date="2019-09" db="EMBL/GenBank/DDBJ databases">
        <title>Mesorhizobium sp. MaA-C15 isolated from Microcystis aeruginosa.</title>
        <authorList>
            <person name="Jeong S.E."/>
            <person name="Jin H.M."/>
            <person name="Jeon C.O."/>
        </authorList>
    </citation>
    <scope>NUCLEOTIDE SEQUENCE [LARGE SCALE GENOMIC DNA]</scope>
    <source>
        <strain evidence="6 7">MaA-C15</strain>
    </source>
</reference>
<evidence type="ECO:0000313" key="6">
    <source>
        <dbReference type="EMBL" id="TYR30624.1"/>
    </source>
</evidence>
<accession>A0A5D4GR43</accession>
<keyword evidence="3" id="KW-0521">NADP</keyword>
<dbReference type="PANTHER" id="PTHR42808:SF3">
    <property type="entry name" value="HYDROXYSTEROID DEHYDROGENASE-LIKE PROTEIN 2"/>
    <property type="match status" value="1"/>
</dbReference>
<sequence>MSLAGKTLFISGGSRGIGLAIALRAARDGANVTIAAKTAEPHPKLPGTIYTAAEEIEKAGGKAMPVLCDIREEAQVGAAVEKTVETFGGIDICINNASAINLTGTLATDMKRYDLMHQINTRGTFLVSKMCIQHLKLAANPHILNLAPPLDMQAKWFKNHVAYTMAKFGMSMCTLGMSAEFARDGIAVNSLWPLTAIDTAAVRNLLGGEAVASMSRSPQIMADAAHAILTRPSRETTGNFFIDEEVLRAEGVTDFSVYAPGATGPLAGDFFVPDEVFERTDTKVARTFG</sequence>
<comment type="caution">
    <text evidence="6">The sequence shown here is derived from an EMBL/GenBank/DDBJ whole genome shotgun (WGS) entry which is preliminary data.</text>
</comment>
<dbReference type="SUPFAM" id="SSF51735">
    <property type="entry name" value="NAD(P)-binding Rossmann-fold domains"/>
    <property type="match status" value="1"/>
</dbReference>
<dbReference type="Gene3D" id="3.40.50.720">
    <property type="entry name" value="NAD(P)-binding Rossmann-like Domain"/>
    <property type="match status" value="1"/>
</dbReference>
<keyword evidence="4" id="KW-0560">Oxidoreductase</keyword>
<name>A0A5D4GR43_9HYPH</name>
<dbReference type="PANTHER" id="PTHR42808">
    <property type="entry name" value="HYDROXYSTEROID DEHYDROGENASE-LIKE PROTEIN 2"/>
    <property type="match status" value="1"/>
</dbReference>
<keyword evidence="5" id="KW-0576">Peroxisome</keyword>
<dbReference type="RefSeq" id="WP_148916160.1">
    <property type="nucleotide sequence ID" value="NZ_VSZS01000066.1"/>
</dbReference>
<comment type="subcellular location">
    <subcellularLocation>
        <location evidence="1">Peroxisome</location>
    </subcellularLocation>
</comment>
<dbReference type="AlphaFoldDB" id="A0A5D4GR43"/>